<dbReference type="Pfam" id="PF25969">
    <property type="entry name" value="NUDT9_N"/>
    <property type="match status" value="1"/>
</dbReference>
<proteinExistence type="predicted"/>
<reference evidence="4" key="1">
    <citation type="submission" date="2018-07" db="EMBL/GenBank/DDBJ databases">
        <title>Streptacidiphilus bronchialis DSM 106435 chromosome.</title>
        <authorList>
            <person name="Batra D."/>
            <person name="Gulvik C.A."/>
        </authorList>
    </citation>
    <scope>NUCLEOTIDE SEQUENCE [LARGE SCALE GENOMIC DNA]</scope>
    <source>
        <strain evidence="4">DSM 106435</strain>
    </source>
</reference>
<dbReference type="SUPFAM" id="SSF55811">
    <property type="entry name" value="Nudix"/>
    <property type="match status" value="1"/>
</dbReference>
<evidence type="ECO:0000313" key="4">
    <source>
        <dbReference type="Proteomes" id="UP000249340"/>
    </source>
</evidence>
<accession>A0A345T2B2</accession>
<dbReference type="KEGG" id="stri:C7M71_024690"/>
<dbReference type="Gene3D" id="3.90.79.10">
    <property type="entry name" value="Nucleoside Triphosphate Pyrophosphohydrolase"/>
    <property type="match status" value="1"/>
</dbReference>
<keyword evidence="4" id="KW-1185">Reference proteome</keyword>
<feature type="region of interest" description="Disordered" evidence="1">
    <location>
        <begin position="1"/>
        <end position="28"/>
    </location>
</feature>
<sequence>MAGQSAAVPRSRSALGAPRQGDAMEESTFRELRRRIGYPDAAVPVERDWQRLGPGYTPVEYTADSVRRRVPDWDRPDLAAVWRQVRRLSSCRVVPRCPATGRPLNPAGPTGISGFGRLWSLGPNLTADAVVTDGSGDGVRVLLVERGDTGQLAFPGGFSEPGADGSWEHPLRTAVRETWEETGVVVPGGTARVLRSGVAAGSLRNTDNAWIESTAFHIRLPSGAGGRPQPVAGDDARDTGWFPLSEIDPSRMSDVHAGIVRGLLPRRR</sequence>
<dbReference type="OrthoDB" id="9804442at2"/>
<evidence type="ECO:0000259" key="2">
    <source>
        <dbReference type="PROSITE" id="PS51462"/>
    </source>
</evidence>
<gene>
    <name evidence="3" type="ORF">C7M71_024690</name>
</gene>
<dbReference type="PANTHER" id="PTHR43736:SF5">
    <property type="entry name" value="NUDIX HYDROLASE DOMAIN-CONTAINING PROTEIN"/>
    <property type="match status" value="1"/>
</dbReference>
<feature type="domain" description="Nudix hydrolase" evidence="2">
    <location>
        <begin position="122"/>
        <end position="268"/>
    </location>
</feature>
<protein>
    <submittedName>
        <fullName evidence="3">NUDIX domain-containing protein</fullName>
    </submittedName>
</protein>
<dbReference type="InterPro" id="IPR000086">
    <property type="entry name" value="NUDIX_hydrolase_dom"/>
</dbReference>
<dbReference type="Pfam" id="PF00293">
    <property type="entry name" value="NUDIX"/>
    <property type="match status" value="1"/>
</dbReference>
<dbReference type="EMBL" id="CP031264">
    <property type="protein sequence ID" value="AXI80117.1"/>
    <property type="molecule type" value="Genomic_DNA"/>
</dbReference>
<evidence type="ECO:0000313" key="3">
    <source>
        <dbReference type="EMBL" id="AXI80117.1"/>
    </source>
</evidence>
<dbReference type="AlphaFoldDB" id="A0A345T2B2"/>
<dbReference type="PROSITE" id="PS51462">
    <property type="entry name" value="NUDIX"/>
    <property type="match status" value="1"/>
</dbReference>
<evidence type="ECO:0000256" key="1">
    <source>
        <dbReference type="SAM" id="MobiDB-lite"/>
    </source>
</evidence>
<dbReference type="InterPro" id="IPR015797">
    <property type="entry name" value="NUDIX_hydrolase-like_dom_sf"/>
</dbReference>
<organism evidence="3 4">
    <name type="scientific">Peterkaempfera bronchialis</name>
    <dbReference type="NCBI Taxonomy" id="2126346"/>
    <lineage>
        <taxon>Bacteria</taxon>
        <taxon>Bacillati</taxon>
        <taxon>Actinomycetota</taxon>
        <taxon>Actinomycetes</taxon>
        <taxon>Kitasatosporales</taxon>
        <taxon>Streptomycetaceae</taxon>
        <taxon>Peterkaempfera</taxon>
    </lineage>
</organism>
<name>A0A345T2B2_9ACTN</name>
<dbReference type="PANTHER" id="PTHR43736">
    <property type="entry name" value="ADP-RIBOSE PYROPHOSPHATASE"/>
    <property type="match status" value="1"/>
</dbReference>
<dbReference type="Proteomes" id="UP000249340">
    <property type="component" value="Chromosome"/>
</dbReference>